<reference evidence="1 2" key="1">
    <citation type="submission" date="2020-12" db="EMBL/GenBank/DDBJ databases">
        <title>Complete genome sequence of Burkholderia anthina BJQ0011.</title>
        <authorList>
            <person name="Xu Y."/>
        </authorList>
    </citation>
    <scope>NUCLEOTIDE SEQUENCE [LARGE SCALE GENOMIC DNA]</scope>
    <source>
        <strain evidence="1 2">BJQ0011</strain>
    </source>
</reference>
<protein>
    <submittedName>
        <fullName evidence="1">Uncharacterized protein</fullName>
    </submittedName>
</protein>
<dbReference type="Proteomes" id="UP000596205">
    <property type="component" value="Chromosome 2"/>
</dbReference>
<dbReference type="AlphaFoldDB" id="A0A7T7AKM5"/>
<accession>A0A7T7AKM5</accession>
<evidence type="ECO:0000313" key="1">
    <source>
        <dbReference type="EMBL" id="QQK05927.1"/>
    </source>
</evidence>
<dbReference type="KEGG" id="bann:JFN94_18775"/>
<organism evidence="1 2">
    <name type="scientific">Burkholderia anthina</name>
    <dbReference type="NCBI Taxonomy" id="179879"/>
    <lineage>
        <taxon>Bacteria</taxon>
        <taxon>Pseudomonadati</taxon>
        <taxon>Pseudomonadota</taxon>
        <taxon>Betaproteobacteria</taxon>
        <taxon>Burkholderiales</taxon>
        <taxon>Burkholderiaceae</taxon>
        <taxon>Burkholderia</taxon>
        <taxon>Burkholderia cepacia complex</taxon>
    </lineage>
</organism>
<dbReference type="EMBL" id="CP066770">
    <property type="protein sequence ID" value="QQK05927.1"/>
    <property type="molecule type" value="Genomic_DNA"/>
</dbReference>
<evidence type="ECO:0000313" key="2">
    <source>
        <dbReference type="Proteomes" id="UP000596205"/>
    </source>
</evidence>
<proteinExistence type="predicted"/>
<dbReference type="RefSeq" id="WP_124830890.1">
    <property type="nucleotide sequence ID" value="NZ_CADEPR010000057.1"/>
</dbReference>
<gene>
    <name evidence="1" type="ORF">JFN94_18775</name>
</gene>
<sequence length="96" mass="10310">MKIANTEGAGPIRGVTAGLVLAAVGLAMGVTPKLLQSTGTLSDFVASVVQKVAPWRPSEWRFERLWHARQCDNPFSHCGKTTIASPADRARPGWPI</sequence>
<name>A0A7T7AKM5_9BURK</name>